<dbReference type="SUPFAM" id="SSF103473">
    <property type="entry name" value="MFS general substrate transporter"/>
    <property type="match status" value="1"/>
</dbReference>
<evidence type="ECO:0000256" key="3">
    <source>
        <dbReference type="ARBA" id="ARBA00022448"/>
    </source>
</evidence>
<feature type="transmembrane region" description="Helical" evidence="9">
    <location>
        <begin position="187"/>
        <end position="210"/>
    </location>
</feature>
<feature type="transmembrane region" description="Helical" evidence="9">
    <location>
        <begin position="522"/>
        <end position="545"/>
    </location>
</feature>
<dbReference type="EMBL" id="CAWUHB010000036">
    <property type="protein sequence ID" value="CAK7226510.1"/>
    <property type="molecule type" value="Genomic_DNA"/>
</dbReference>
<keyword evidence="6" id="KW-0406">Ion transport</keyword>
<evidence type="ECO:0000256" key="2">
    <source>
        <dbReference type="ARBA" id="ARBA00008335"/>
    </source>
</evidence>
<dbReference type="Gene3D" id="1.20.1250.20">
    <property type="entry name" value="MFS general substrate transporter like domains"/>
    <property type="match status" value="2"/>
</dbReference>
<feature type="transmembrane region" description="Helical" evidence="9">
    <location>
        <begin position="275"/>
        <end position="296"/>
    </location>
</feature>
<protein>
    <submittedName>
        <fullName evidence="10">Ferrioxamine B transporter</fullName>
    </submittedName>
</protein>
<evidence type="ECO:0000256" key="1">
    <source>
        <dbReference type="ARBA" id="ARBA00004127"/>
    </source>
</evidence>
<feature type="transmembrane region" description="Helical" evidence="9">
    <location>
        <begin position="316"/>
        <end position="338"/>
    </location>
</feature>
<evidence type="ECO:0000256" key="7">
    <source>
        <dbReference type="ARBA" id="ARBA00023136"/>
    </source>
</evidence>
<name>A0ABP0C3E4_9PEZI</name>
<feature type="transmembrane region" description="Helical" evidence="9">
    <location>
        <begin position="123"/>
        <end position="145"/>
    </location>
</feature>
<evidence type="ECO:0000313" key="10">
    <source>
        <dbReference type="EMBL" id="CAK7226510.1"/>
    </source>
</evidence>
<keyword evidence="4 9" id="KW-0812">Transmembrane</keyword>
<feature type="transmembrane region" description="Helical" evidence="9">
    <location>
        <begin position="238"/>
        <end position="263"/>
    </location>
</feature>
<proteinExistence type="inferred from homology"/>
<dbReference type="Proteomes" id="UP001642405">
    <property type="component" value="Unassembled WGS sequence"/>
</dbReference>
<organism evidence="10 11">
    <name type="scientific">Sporothrix curviconia</name>
    <dbReference type="NCBI Taxonomy" id="1260050"/>
    <lineage>
        <taxon>Eukaryota</taxon>
        <taxon>Fungi</taxon>
        <taxon>Dikarya</taxon>
        <taxon>Ascomycota</taxon>
        <taxon>Pezizomycotina</taxon>
        <taxon>Sordariomycetes</taxon>
        <taxon>Sordariomycetidae</taxon>
        <taxon>Ophiostomatales</taxon>
        <taxon>Ophiostomataceae</taxon>
        <taxon>Sporothrix</taxon>
    </lineage>
</organism>
<dbReference type="InterPro" id="IPR036259">
    <property type="entry name" value="MFS_trans_sf"/>
</dbReference>
<gene>
    <name evidence="10" type="primary">SIT1_4</name>
    <name evidence="10" type="ORF">SCUCBS95973_006224</name>
</gene>
<feature type="transmembrane region" description="Helical" evidence="9">
    <location>
        <begin position="413"/>
        <end position="430"/>
    </location>
</feature>
<keyword evidence="5 9" id="KW-1133">Transmembrane helix</keyword>
<reference evidence="10 11" key="1">
    <citation type="submission" date="2024-01" db="EMBL/GenBank/DDBJ databases">
        <authorList>
            <person name="Allen C."/>
            <person name="Tagirdzhanova G."/>
        </authorList>
    </citation>
    <scope>NUCLEOTIDE SEQUENCE [LARGE SCALE GENOMIC DNA]</scope>
</reference>
<comment type="subcellular location">
    <subcellularLocation>
        <location evidence="1">Endomembrane system</location>
        <topology evidence="1">Multi-pass membrane protein</topology>
    </subcellularLocation>
</comment>
<dbReference type="PANTHER" id="PTHR23501">
    <property type="entry name" value="MAJOR FACILITATOR SUPERFAMILY"/>
    <property type="match status" value="1"/>
</dbReference>
<evidence type="ECO:0000313" key="11">
    <source>
        <dbReference type="Proteomes" id="UP001642405"/>
    </source>
</evidence>
<comment type="caution">
    <text evidence="10">The sequence shown here is derived from an EMBL/GenBank/DDBJ whole genome shotgun (WGS) entry which is preliminary data.</text>
</comment>
<keyword evidence="11" id="KW-1185">Reference proteome</keyword>
<feature type="transmembrane region" description="Helical" evidence="9">
    <location>
        <begin position="382"/>
        <end position="401"/>
    </location>
</feature>
<dbReference type="PANTHER" id="PTHR23501:SF92">
    <property type="entry name" value="GLUTATHIONE EXCHANGER 1-RELATED"/>
    <property type="match status" value="1"/>
</dbReference>
<keyword evidence="7 9" id="KW-0472">Membrane</keyword>
<evidence type="ECO:0000256" key="5">
    <source>
        <dbReference type="ARBA" id="ARBA00022989"/>
    </source>
</evidence>
<feature type="transmembrane region" description="Helical" evidence="9">
    <location>
        <begin position="358"/>
        <end position="375"/>
    </location>
</feature>
<evidence type="ECO:0000256" key="8">
    <source>
        <dbReference type="SAM" id="MobiDB-lite"/>
    </source>
</evidence>
<evidence type="ECO:0000256" key="9">
    <source>
        <dbReference type="SAM" id="Phobius"/>
    </source>
</evidence>
<feature type="transmembrane region" description="Helical" evidence="9">
    <location>
        <begin position="157"/>
        <end position="181"/>
    </location>
</feature>
<keyword evidence="3" id="KW-0813">Transport</keyword>
<accession>A0ABP0C3E4</accession>
<feature type="transmembrane region" description="Helical" evidence="9">
    <location>
        <begin position="99"/>
        <end position="117"/>
    </location>
</feature>
<comment type="similarity">
    <text evidence="2">Belongs to the major facilitator superfamily.</text>
</comment>
<evidence type="ECO:0000256" key="6">
    <source>
        <dbReference type="ARBA" id="ARBA00023065"/>
    </source>
</evidence>
<evidence type="ECO:0000256" key="4">
    <source>
        <dbReference type="ARBA" id="ARBA00022692"/>
    </source>
</evidence>
<sequence>MPKFTGQGQFTTSPGVYRIEVISLCLTNVERAILLGSIFLLAYSYGLDNAVRNTYETYALSSFAEHSLQSTVRVIQTVIGAAAQPTAAKLADVFGRLELLCVALGFYVVGTIIEAVATDVATYSGGSVLFTIGYTIIAFLLGILIADVTSTRSRVLFSYLPALPYVINTWVGGNITSAVIGHTSWKWGIGMWALITPVLASPLIVSLLVVSRRARQMGLFDEAETAVPRRGAAGAARLAYDLFWLLDVVGLVLLIAMLGLILVPFTLAGGIHTQWAQAHIIVPLAVGVACIPAFVVWELRTPHPLLPFALIKDRSVWAPIGIAIFLDFTYVLPADYLFTVLQVAFDFSITAATRITTLYSFASIVVGPFVGIAIYKLRRLKIFVVAGTLLYLVAFGLMIRYRGSALGDGRSGIIGAQVLLGLAGGIYPYAAQASMQINLRHEHLAAVTGVEKAAGWIGSALGNTVSGALWTQLLPGRLEADLAPINNATLAALAYADPLDNIVPVYPLGTPERTAVIHAYQYIQLILVVTGMCLCVPLVVFAAVLRDQKLTGDQTLVEDDTPVRHAKDIELTQPQPEPAEAVAELAQAPRTATVDVQ</sequence>
<feature type="region of interest" description="Disordered" evidence="8">
    <location>
        <begin position="570"/>
        <end position="597"/>
    </location>
</feature>